<name>A0A225UU41_9STRA</name>
<dbReference type="OrthoDB" id="193186at2759"/>
<dbReference type="Pfam" id="PF07727">
    <property type="entry name" value="RVT_2"/>
    <property type="match status" value="1"/>
</dbReference>
<keyword evidence="3" id="KW-1185">Reference proteome</keyword>
<dbReference type="STRING" id="4795.A0A225UU41"/>
<evidence type="ECO:0000313" key="2">
    <source>
        <dbReference type="EMBL" id="OWY96543.1"/>
    </source>
</evidence>
<dbReference type="EMBL" id="NBNE01011496">
    <property type="protein sequence ID" value="OWY96543.1"/>
    <property type="molecule type" value="Genomic_DNA"/>
</dbReference>
<comment type="caution">
    <text evidence="2">The sequence shown here is derived from an EMBL/GenBank/DDBJ whole genome shotgun (WGS) entry which is preliminary data.</text>
</comment>
<reference evidence="3" key="1">
    <citation type="submission" date="2017-03" db="EMBL/GenBank/DDBJ databases">
        <title>Phytopthora megakarya and P. palmivora, two closely related causual agents of cacao black pod achieved similar genome size and gene model numbers by different mechanisms.</title>
        <authorList>
            <person name="Ali S."/>
            <person name="Shao J."/>
            <person name="Larry D.J."/>
            <person name="Kronmiller B."/>
            <person name="Shen D."/>
            <person name="Strem M.D."/>
            <person name="Melnick R.L."/>
            <person name="Guiltinan M.J."/>
            <person name="Tyler B.M."/>
            <person name="Meinhardt L.W."/>
            <person name="Bailey B.A."/>
        </authorList>
    </citation>
    <scope>NUCLEOTIDE SEQUENCE [LARGE SCALE GENOMIC DNA]</scope>
    <source>
        <strain evidence="3">zdho120</strain>
    </source>
</reference>
<gene>
    <name evidence="2" type="ORF">PHMEG_00033167</name>
</gene>
<feature type="domain" description="Reverse transcriptase Ty1/copia-type" evidence="1">
    <location>
        <begin position="25"/>
        <end position="82"/>
    </location>
</feature>
<evidence type="ECO:0000259" key="1">
    <source>
        <dbReference type="Pfam" id="PF07727"/>
    </source>
</evidence>
<proteinExistence type="predicted"/>
<dbReference type="Proteomes" id="UP000198211">
    <property type="component" value="Unassembled WGS sequence"/>
</dbReference>
<sequence length="82" mass="9704">MASVDAIHWRKAIDKEGQSLISHVMWKLVHFPNDKKALTSRWIFKIKHDADGNVERYKARMVIRGFKQVEYIEYDETFAPVI</sequence>
<protein>
    <submittedName>
        <fullName evidence="2">Retrovirus-related Pol Polyprotein from transposon TNT 1-94</fullName>
    </submittedName>
</protein>
<evidence type="ECO:0000313" key="3">
    <source>
        <dbReference type="Proteomes" id="UP000198211"/>
    </source>
</evidence>
<dbReference type="InterPro" id="IPR013103">
    <property type="entry name" value="RVT_2"/>
</dbReference>
<accession>A0A225UU41</accession>
<organism evidence="2 3">
    <name type="scientific">Phytophthora megakarya</name>
    <dbReference type="NCBI Taxonomy" id="4795"/>
    <lineage>
        <taxon>Eukaryota</taxon>
        <taxon>Sar</taxon>
        <taxon>Stramenopiles</taxon>
        <taxon>Oomycota</taxon>
        <taxon>Peronosporomycetes</taxon>
        <taxon>Peronosporales</taxon>
        <taxon>Peronosporaceae</taxon>
        <taxon>Phytophthora</taxon>
    </lineage>
</organism>
<dbReference type="AlphaFoldDB" id="A0A225UU41"/>